<accession>A0ABP0BGN3</accession>
<protein>
    <submittedName>
        <fullName evidence="2">Uncharacterized protein</fullName>
    </submittedName>
</protein>
<evidence type="ECO:0000313" key="2">
    <source>
        <dbReference type="EMBL" id="CAK7218787.1"/>
    </source>
</evidence>
<evidence type="ECO:0000313" key="3">
    <source>
        <dbReference type="Proteomes" id="UP001642405"/>
    </source>
</evidence>
<gene>
    <name evidence="2" type="ORF">SCUCBS95973_003602</name>
</gene>
<dbReference type="InterPro" id="IPR036259">
    <property type="entry name" value="MFS_trans_sf"/>
</dbReference>
<dbReference type="EMBL" id="CAWUHB010000016">
    <property type="protein sequence ID" value="CAK7218787.1"/>
    <property type="molecule type" value="Genomic_DNA"/>
</dbReference>
<feature type="transmembrane region" description="Helical" evidence="1">
    <location>
        <begin position="30"/>
        <end position="49"/>
    </location>
</feature>
<organism evidence="2 3">
    <name type="scientific">Sporothrix curviconia</name>
    <dbReference type="NCBI Taxonomy" id="1260050"/>
    <lineage>
        <taxon>Eukaryota</taxon>
        <taxon>Fungi</taxon>
        <taxon>Dikarya</taxon>
        <taxon>Ascomycota</taxon>
        <taxon>Pezizomycotina</taxon>
        <taxon>Sordariomycetes</taxon>
        <taxon>Sordariomycetidae</taxon>
        <taxon>Ophiostomatales</taxon>
        <taxon>Ophiostomataceae</taxon>
        <taxon>Sporothrix</taxon>
    </lineage>
</organism>
<comment type="caution">
    <text evidence="2">The sequence shown here is derived from an EMBL/GenBank/DDBJ whole genome shotgun (WGS) entry which is preliminary data.</text>
</comment>
<keyword evidence="3" id="KW-1185">Reference proteome</keyword>
<keyword evidence="1" id="KW-0472">Membrane</keyword>
<evidence type="ECO:0000256" key="1">
    <source>
        <dbReference type="SAM" id="Phobius"/>
    </source>
</evidence>
<keyword evidence="1" id="KW-1133">Transmembrane helix</keyword>
<keyword evidence="1" id="KW-0812">Transmembrane</keyword>
<sequence length="171" mass="19146">MAAAVSFKIEAETRIGIVAMMIASLGNGGALGLFSGLNLLALILVFLLVEETKRRSLEDLDLVFAVPKRTFVRFQVQTYLPWFIRHYFSWVLCCWSPGQGGAKDKDGRARTVDTKPNLYIDTTWEPVMPELVVPDYGISATAHGPYPLPQGYRGTRAMCLHTQDMQCIYLE</sequence>
<dbReference type="Proteomes" id="UP001642405">
    <property type="component" value="Unassembled WGS sequence"/>
</dbReference>
<reference evidence="2 3" key="1">
    <citation type="submission" date="2024-01" db="EMBL/GenBank/DDBJ databases">
        <authorList>
            <person name="Allen C."/>
            <person name="Tagirdzhanova G."/>
        </authorList>
    </citation>
    <scope>NUCLEOTIDE SEQUENCE [LARGE SCALE GENOMIC DNA]</scope>
</reference>
<dbReference type="Gene3D" id="1.20.1250.20">
    <property type="entry name" value="MFS general substrate transporter like domains"/>
    <property type="match status" value="1"/>
</dbReference>
<name>A0ABP0BGN3_9PEZI</name>
<proteinExistence type="predicted"/>